<evidence type="ECO:0000313" key="1">
    <source>
        <dbReference type="EMBL" id="MBC8581226.1"/>
    </source>
</evidence>
<dbReference type="EMBL" id="JACRSY010000041">
    <property type="protein sequence ID" value="MBC8581226.1"/>
    <property type="molecule type" value="Genomic_DNA"/>
</dbReference>
<evidence type="ECO:0000313" key="2">
    <source>
        <dbReference type="Proteomes" id="UP000655830"/>
    </source>
</evidence>
<dbReference type="RefSeq" id="WP_249334045.1">
    <property type="nucleotide sequence ID" value="NZ_JACRSY010000041.1"/>
</dbReference>
<sequence length="106" mass="12486">MALNFREQLQKDEAAFFNCNEFAEKVFIGEQSIPIIQCKDELKERKIKEAEGTYVGEIIFLVQKEYFKTRPQEGQKIKMNNESYYVMECESLMSAYKITLGRNCSY</sequence>
<organism evidence="1 2">
    <name type="scientific">Zhenhengia yiwuensis</name>
    <dbReference type="NCBI Taxonomy" id="2763666"/>
    <lineage>
        <taxon>Bacteria</taxon>
        <taxon>Bacillati</taxon>
        <taxon>Bacillota</taxon>
        <taxon>Clostridia</taxon>
        <taxon>Lachnospirales</taxon>
        <taxon>Lachnospiraceae</taxon>
        <taxon>Zhenhengia</taxon>
    </lineage>
</organism>
<reference evidence="1" key="1">
    <citation type="submission" date="2020-08" db="EMBL/GenBank/DDBJ databases">
        <title>Genome public.</title>
        <authorList>
            <person name="Liu C."/>
            <person name="Sun Q."/>
        </authorList>
    </citation>
    <scope>NUCLEOTIDE SEQUENCE</scope>
    <source>
        <strain evidence="1">NSJ-12</strain>
    </source>
</reference>
<accession>A0A926IG57</accession>
<protein>
    <submittedName>
        <fullName evidence="1">Uncharacterized protein</fullName>
    </submittedName>
</protein>
<keyword evidence="2" id="KW-1185">Reference proteome</keyword>
<dbReference type="Proteomes" id="UP000655830">
    <property type="component" value="Unassembled WGS sequence"/>
</dbReference>
<name>A0A926IG57_9FIRM</name>
<comment type="caution">
    <text evidence="1">The sequence shown here is derived from an EMBL/GenBank/DDBJ whole genome shotgun (WGS) entry which is preliminary data.</text>
</comment>
<proteinExistence type="predicted"/>
<dbReference type="AlphaFoldDB" id="A0A926IG57"/>
<gene>
    <name evidence="1" type="ORF">H8718_17100</name>
</gene>